<dbReference type="Pfam" id="PF01297">
    <property type="entry name" value="ZnuA"/>
    <property type="match status" value="1"/>
</dbReference>
<reference evidence="7 8" key="1">
    <citation type="submission" date="2017-06" db="EMBL/GenBank/DDBJ databases">
        <title>Genome sequence of Bacillus sonorensis strain SRCM101395.</title>
        <authorList>
            <person name="Cho S.H."/>
        </authorList>
    </citation>
    <scope>NUCLEOTIDE SEQUENCE [LARGE SCALE GENOMIC DNA]</scope>
    <source>
        <strain evidence="7 8">SRCM101395</strain>
    </source>
</reference>
<evidence type="ECO:0000256" key="3">
    <source>
        <dbReference type="ARBA" id="ARBA00022723"/>
    </source>
</evidence>
<evidence type="ECO:0000313" key="8">
    <source>
        <dbReference type="Proteomes" id="UP000196877"/>
    </source>
</evidence>
<evidence type="ECO:0000256" key="6">
    <source>
        <dbReference type="SAM" id="SignalP"/>
    </source>
</evidence>
<dbReference type="EMBL" id="CP021920">
    <property type="protein sequence ID" value="ASB90781.1"/>
    <property type="molecule type" value="Genomic_DNA"/>
</dbReference>
<dbReference type="PANTHER" id="PTHR42953:SF1">
    <property type="entry name" value="METAL-BINDING PROTEIN HI_0362-RELATED"/>
    <property type="match status" value="1"/>
</dbReference>
<dbReference type="PANTHER" id="PTHR42953">
    <property type="entry name" value="HIGH-AFFINITY ZINC UPTAKE SYSTEM PROTEIN ZNUA-RELATED"/>
    <property type="match status" value="1"/>
</dbReference>
<keyword evidence="8" id="KW-1185">Reference proteome</keyword>
<proteinExistence type="inferred from homology"/>
<dbReference type="PRINTS" id="PR00691">
    <property type="entry name" value="ADHESINB"/>
</dbReference>
<keyword evidence="3" id="KW-0479">Metal-binding</keyword>
<evidence type="ECO:0000256" key="5">
    <source>
        <dbReference type="RuleBase" id="RU003512"/>
    </source>
</evidence>
<keyword evidence="4 6" id="KW-0732">Signal</keyword>
<evidence type="ECO:0000256" key="4">
    <source>
        <dbReference type="ARBA" id="ARBA00022729"/>
    </source>
</evidence>
<dbReference type="Gene3D" id="3.40.50.1980">
    <property type="entry name" value="Nitrogenase molybdenum iron protein domain"/>
    <property type="match status" value="1"/>
</dbReference>
<feature type="signal peptide" evidence="6">
    <location>
        <begin position="1"/>
        <end position="25"/>
    </location>
</feature>
<gene>
    <name evidence="7" type="ORF">S101395_04279</name>
</gene>
<comment type="similarity">
    <text evidence="5">Belongs to the bacterial solute-binding protein 9 family.</text>
</comment>
<dbReference type="PROSITE" id="PS51257">
    <property type="entry name" value="PROKAR_LIPOPROTEIN"/>
    <property type="match status" value="1"/>
</dbReference>
<keyword evidence="2 5" id="KW-0813">Transport</keyword>
<dbReference type="InterPro" id="IPR006129">
    <property type="entry name" value="AdhesinB"/>
</dbReference>
<evidence type="ECO:0000256" key="2">
    <source>
        <dbReference type="ARBA" id="ARBA00022448"/>
    </source>
</evidence>
<evidence type="ECO:0000256" key="1">
    <source>
        <dbReference type="ARBA" id="ARBA00004196"/>
    </source>
</evidence>
<dbReference type="InterPro" id="IPR050492">
    <property type="entry name" value="Bact_metal-bind_prot9"/>
</dbReference>
<name>A0ABN5AJD3_9BACI</name>
<dbReference type="SUPFAM" id="SSF53807">
    <property type="entry name" value="Helical backbone' metal receptor"/>
    <property type="match status" value="1"/>
</dbReference>
<dbReference type="InterPro" id="IPR006127">
    <property type="entry name" value="ZnuA-like"/>
</dbReference>
<organism evidence="7 8">
    <name type="scientific">Bacillus sonorensis</name>
    <dbReference type="NCBI Taxonomy" id="119858"/>
    <lineage>
        <taxon>Bacteria</taxon>
        <taxon>Bacillati</taxon>
        <taxon>Bacillota</taxon>
        <taxon>Bacilli</taxon>
        <taxon>Bacillales</taxon>
        <taxon>Bacillaceae</taxon>
        <taxon>Bacillus</taxon>
    </lineage>
</organism>
<accession>A0ABN5AJD3</accession>
<sequence>MKRFVKQKFALLAAVMLFLAAGCSAKSSSEENGKLKVVTTYSILYDIVKNVGGDHIDLYSIVPVGTDPHEYDPLPKDVQKTTDADIVFYNGLNLETGNGWFTKLLETAEKAGDDAPVYKLSEGVKAKHLTSKGKETEEDPHAWLDIQNGIQYAKNARDALIKKDPDHKKTTKKTRRPILKSWKSFMSKRWTALMTSRKTAASS</sequence>
<comment type="subcellular location">
    <subcellularLocation>
        <location evidence="1">Cell envelope</location>
    </subcellularLocation>
</comment>
<dbReference type="Proteomes" id="UP000196877">
    <property type="component" value="Chromosome"/>
</dbReference>
<dbReference type="PRINTS" id="PR00690">
    <property type="entry name" value="ADHESNFAMILY"/>
</dbReference>
<dbReference type="InterPro" id="IPR006128">
    <property type="entry name" value="Lipoprotein_PsaA-like"/>
</dbReference>
<evidence type="ECO:0000313" key="7">
    <source>
        <dbReference type="EMBL" id="ASB90781.1"/>
    </source>
</evidence>
<feature type="chain" id="PRO_5046333569" evidence="6">
    <location>
        <begin position="26"/>
        <end position="203"/>
    </location>
</feature>
<protein>
    <submittedName>
        <fullName evidence="7">Zinc-binding protein AdcA</fullName>
    </submittedName>
</protein>